<evidence type="ECO:0000313" key="4">
    <source>
        <dbReference type="Proteomes" id="UP000186309"/>
    </source>
</evidence>
<feature type="transmembrane region" description="Helical" evidence="1">
    <location>
        <begin position="47"/>
        <end position="64"/>
    </location>
</feature>
<sequence length="69" mass="7350">MKFDTRRWFSRIGASLLALGLVVAPCPSVHAQEEPGGDAESKGRPLDGYFGAGILAFGALYLIGKSARR</sequence>
<dbReference type="AlphaFoldDB" id="A0A1U7CM16"/>
<name>A0A1U7CM16_9BACT</name>
<dbReference type="STRING" id="1387353.BSF38_01441"/>
<dbReference type="RefSeq" id="WP_076344307.1">
    <property type="nucleotide sequence ID" value="NZ_CP019082.1"/>
</dbReference>
<proteinExistence type="predicted"/>
<evidence type="ECO:0000256" key="1">
    <source>
        <dbReference type="SAM" id="Phobius"/>
    </source>
</evidence>
<protein>
    <submittedName>
        <fullName evidence="3">Uncharacterized protein</fullName>
    </submittedName>
</protein>
<keyword evidence="4" id="KW-1185">Reference proteome</keyword>
<dbReference type="KEGG" id="pbor:BSF38_01441"/>
<dbReference type="EMBL" id="CP019082">
    <property type="protein sequence ID" value="APW59980.1"/>
    <property type="molecule type" value="Genomic_DNA"/>
</dbReference>
<organism evidence="3 4">
    <name type="scientific">Paludisphaera borealis</name>
    <dbReference type="NCBI Taxonomy" id="1387353"/>
    <lineage>
        <taxon>Bacteria</taxon>
        <taxon>Pseudomonadati</taxon>
        <taxon>Planctomycetota</taxon>
        <taxon>Planctomycetia</taxon>
        <taxon>Isosphaerales</taxon>
        <taxon>Isosphaeraceae</taxon>
        <taxon>Paludisphaera</taxon>
    </lineage>
</organism>
<accession>A0A1U7CM16</accession>
<dbReference type="Proteomes" id="UP000186309">
    <property type="component" value="Chromosome"/>
</dbReference>
<evidence type="ECO:0000313" key="3">
    <source>
        <dbReference type="EMBL" id="APW59980.1"/>
    </source>
</evidence>
<dbReference type="OrthoDB" id="9927806at2"/>
<keyword evidence="1" id="KW-0812">Transmembrane</keyword>
<keyword evidence="1" id="KW-1133">Transmembrane helix</keyword>
<keyword evidence="1" id="KW-0472">Membrane</keyword>
<gene>
    <name evidence="3" type="ORF">BSF38_01441</name>
</gene>
<reference evidence="4" key="1">
    <citation type="submission" date="2016-12" db="EMBL/GenBank/DDBJ databases">
        <title>Comparative genomics of four Isosphaeraceae planctomycetes: a common pool of plasmids and glycoside hydrolase genes.</title>
        <authorList>
            <person name="Ivanova A."/>
        </authorList>
    </citation>
    <scope>NUCLEOTIDE SEQUENCE [LARGE SCALE GENOMIC DNA]</scope>
    <source>
        <strain evidence="4">PX4</strain>
    </source>
</reference>
<evidence type="ECO:0000256" key="2">
    <source>
        <dbReference type="SAM" id="SignalP"/>
    </source>
</evidence>
<keyword evidence="2" id="KW-0732">Signal</keyword>
<feature type="signal peptide" evidence="2">
    <location>
        <begin position="1"/>
        <end position="31"/>
    </location>
</feature>
<feature type="chain" id="PRO_5013273394" evidence="2">
    <location>
        <begin position="32"/>
        <end position="69"/>
    </location>
</feature>